<evidence type="ECO:0000259" key="7">
    <source>
        <dbReference type="Pfam" id="PF08281"/>
    </source>
</evidence>
<protein>
    <submittedName>
        <fullName evidence="8">Sigma-70 family RNA polymerase sigma factor</fullName>
    </submittedName>
</protein>
<dbReference type="NCBIfam" id="TIGR02937">
    <property type="entry name" value="sigma70-ECF"/>
    <property type="match status" value="1"/>
</dbReference>
<dbReference type="InterPro" id="IPR014284">
    <property type="entry name" value="RNA_pol_sigma-70_dom"/>
</dbReference>
<keyword evidence="3" id="KW-0731">Sigma factor</keyword>
<evidence type="ECO:0000256" key="2">
    <source>
        <dbReference type="ARBA" id="ARBA00023015"/>
    </source>
</evidence>
<dbReference type="SUPFAM" id="SSF88659">
    <property type="entry name" value="Sigma3 and sigma4 domains of RNA polymerase sigma factors"/>
    <property type="match status" value="1"/>
</dbReference>
<feature type="domain" description="RNA polymerase sigma-70 region 2" evidence="6">
    <location>
        <begin position="10"/>
        <end position="71"/>
    </location>
</feature>
<proteinExistence type="inferred from homology"/>
<dbReference type="Pfam" id="PF08281">
    <property type="entry name" value="Sigma70_r4_2"/>
    <property type="match status" value="1"/>
</dbReference>
<dbReference type="InterPro" id="IPR007627">
    <property type="entry name" value="RNA_pol_sigma70_r2"/>
</dbReference>
<feature type="domain" description="RNA polymerase sigma factor 70 region 4 type 2" evidence="7">
    <location>
        <begin position="97"/>
        <end position="148"/>
    </location>
</feature>
<dbReference type="RefSeq" id="WP_341371325.1">
    <property type="nucleotide sequence ID" value="NZ_JBBPCO010000010.1"/>
</dbReference>
<dbReference type="InterPro" id="IPR013249">
    <property type="entry name" value="RNA_pol_sigma70_r4_t2"/>
</dbReference>
<dbReference type="CDD" id="cd06171">
    <property type="entry name" value="Sigma70_r4"/>
    <property type="match status" value="1"/>
</dbReference>
<evidence type="ECO:0000313" key="9">
    <source>
        <dbReference type="Proteomes" id="UP001446205"/>
    </source>
</evidence>
<dbReference type="InterPro" id="IPR036388">
    <property type="entry name" value="WH-like_DNA-bd_sf"/>
</dbReference>
<dbReference type="PANTHER" id="PTHR43133">
    <property type="entry name" value="RNA POLYMERASE ECF-TYPE SIGMA FACTO"/>
    <property type="match status" value="1"/>
</dbReference>
<accession>A0ABU9DC21</accession>
<evidence type="ECO:0000259" key="6">
    <source>
        <dbReference type="Pfam" id="PF04542"/>
    </source>
</evidence>
<evidence type="ECO:0000256" key="5">
    <source>
        <dbReference type="ARBA" id="ARBA00023163"/>
    </source>
</evidence>
<evidence type="ECO:0000313" key="8">
    <source>
        <dbReference type="EMBL" id="MEK8090270.1"/>
    </source>
</evidence>
<dbReference type="InterPro" id="IPR039425">
    <property type="entry name" value="RNA_pol_sigma-70-like"/>
</dbReference>
<dbReference type="EMBL" id="JBBPCO010000010">
    <property type="protein sequence ID" value="MEK8090270.1"/>
    <property type="molecule type" value="Genomic_DNA"/>
</dbReference>
<dbReference type="Gene3D" id="1.10.10.10">
    <property type="entry name" value="Winged helix-like DNA-binding domain superfamily/Winged helix DNA-binding domain"/>
    <property type="match status" value="1"/>
</dbReference>
<gene>
    <name evidence="8" type="ORF">WOB96_10905</name>
</gene>
<organism evidence="8 9">
    <name type="scientific">Thermithiobacillus plumbiphilus</name>
    <dbReference type="NCBI Taxonomy" id="1729899"/>
    <lineage>
        <taxon>Bacteria</taxon>
        <taxon>Pseudomonadati</taxon>
        <taxon>Pseudomonadota</taxon>
        <taxon>Acidithiobacillia</taxon>
        <taxon>Acidithiobacillales</taxon>
        <taxon>Thermithiobacillaceae</taxon>
        <taxon>Thermithiobacillus</taxon>
    </lineage>
</organism>
<comment type="similarity">
    <text evidence="1">Belongs to the sigma-70 factor family. ECF subfamily.</text>
</comment>
<reference evidence="8 9" key="1">
    <citation type="submission" date="2024-04" db="EMBL/GenBank/DDBJ databases">
        <authorList>
            <person name="Abashina T."/>
            <person name="Shaikin A."/>
        </authorList>
    </citation>
    <scope>NUCLEOTIDE SEQUENCE [LARGE SCALE GENOMIC DNA]</scope>
    <source>
        <strain evidence="8 9">AAFK</strain>
    </source>
</reference>
<evidence type="ECO:0000256" key="4">
    <source>
        <dbReference type="ARBA" id="ARBA00023125"/>
    </source>
</evidence>
<dbReference type="PANTHER" id="PTHR43133:SF8">
    <property type="entry name" value="RNA POLYMERASE SIGMA FACTOR HI_1459-RELATED"/>
    <property type="match status" value="1"/>
</dbReference>
<dbReference type="Proteomes" id="UP001446205">
    <property type="component" value="Unassembled WGS sequence"/>
</dbReference>
<keyword evidence="2" id="KW-0805">Transcription regulation</keyword>
<dbReference type="SUPFAM" id="SSF88946">
    <property type="entry name" value="Sigma2 domain of RNA polymerase sigma factors"/>
    <property type="match status" value="1"/>
</dbReference>
<comment type="caution">
    <text evidence="8">The sequence shown here is derived from an EMBL/GenBank/DDBJ whole genome shotgun (WGS) entry which is preliminary data.</text>
</comment>
<keyword evidence="4" id="KW-0238">DNA-binding</keyword>
<name>A0ABU9DC21_9PROT</name>
<dbReference type="InterPro" id="IPR013325">
    <property type="entry name" value="RNA_pol_sigma_r2"/>
</dbReference>
<evidence type="ECO:0000256" key="1">
    <source>
        <dbReference type="ARBA" id="ARBA00010641"/>
    </source>
</evidence>
<keyword evidence="9" id="KW-1185">Reference proteome</keyword>
<dbReference type="Gene3D" id="1.10.1740.10">
    <property type="match status" value="1"/>
</dbReference>
<keyword evidence="5" id="KW-0804">Transcription</keyword>
<dbReference type="InterPro" id="IPR013324">
    <property type="entry name" value="RNA_pol_sigma_r3/r4-like"/>
</dbReference>
<evidence type="ECO:0000256" key="3">
    <source>
        <dbReference type="ARBA" id="ARBA00023082"/>
    </source>
</evidence>
<sequence length="164" mass="19005">MKTDDFEGWVRQYRAFLYRAAWGLTGDRAAAEDLVQETFTQAWRSRHQLRMIESLQPWLYRILRREAGRRCSGQNLAPLEAADAVLVEFPAHDERIDLVRALQRISPRHREILVLYYLSELDYAGLADALEIPAGTVMSRLSRAREALRLALGKDRERHVRQGS</sequence>
<dbReference type="Pfam" id="PF04542">
    <property type="entry name" value="Sigma70_r2"/>
    <property type="match status" value="1"/>
</dbReference>